<accession>A0AAV8ECJ5</accession>
<reference evidence="2" key="1">
    <citation type="submission" date="2022-08" db="EMBL/GenBank/DDBJ databases">
        <authorList>
            <person name="Marques A."/>
        </authorList>
    </citation>
    <scope>NUCLEOTIDE SEQUENCE</scope>
    <source>
        <strain evidence="2">RhyPub2mFocal</strain>
        <tissue evidence="2">Leaves</tissue>
    </source>
</reference>
<feature type="region of interest" description="Disordered" evidence="1">
    <location>
        <begin position="1"/>
        <end position="21"/>
    </location>
</feature>
<gene>
    <name evidence="2" type="ORF">LUZ62_063422</name>
</gene>
<dbReference type="Proteomes" id="UP001140206">
    <property type="component" value="Chromosome 3"/>
</dbReference>
<evidence type="ECO:0000256" key="1">
    <source>
        <dbReference type="SAM" id="MobiDB-lite"/>
    </source>
</evidence>
<dbReference type="AlphaFoldDB" id="A0AAV8ECJ5"/>
<evidence type="ECO:0000313" key="2">
    <source>
        <dbReference type="EMBL" id="KAJ4779165.1"/>
    </source>
</evidence>
<evidence type="ECO:0000313" key="3">
    <source>
        <dbReference type="Proteomes" id="UP001140206"/>
    </source>
</evidence>
<protein>
    <submittedName>
        <fullName evidence="2">Ubiquinol-cytochrome c reductase complex 6.7 kDa protein</fullName>
    </submittedName>
</protein>
<sequence>MPSVHRSAPLLKSLPPHRRPQTDDVVAAVGWGTAAAATALWLIQPFDWLKEKLFKKPEPEALDLCAE</sequence>
<dbReference type="EMBL" id="JAMFTS010000003">
    <property type="protein sequence ID" value="KAJ4779165.1"/>
    <property type="molecule type" value="Genomic_DNA"/>
</dbReference>
<keyword evidence="3" id="KW-1185">Reference proteome</keyword>
<name>A0AAV8ECJ5_9POAL</name>
<organism evidence="2 3">
    <name type="scientific">Rhynchospora pubera</name>
    <dbReference type="NCBI Taxonomy" id="906938"/>
    <lineage>
        <taxon>Eukaryota</taxon>
        <taxon>Viridiplantae</taxon>
        <taxon>Streptophyta</taxon>
        <taxon>Embryophyta</taxon>
        <taxon>Tracheophyta</taxon>
        <taxon>Spermatophyta</taxon>
        <taxon>Magnoliopsida</taxon>
        <taxon>Liliopsida</taxon>
        <taxon>Poales</taxon>
        <taxon>Cyperaceae</taxon>
        <taxon>Cyperoideae</taxon>
        <taxon>Rhynchosporeae</taxon>
        <taxon>Rhynchospora</taxon>
    </lineage>
</organism>
<comment type="caution">
    <text evidence="2">The sequence shown here is derived from an EMBL/GenBank/DDBJ whole genome shotgun (WGS) entry which is preliminary data.</text>
</comment>
<proteinExistence type="predicted"/>